<dbReference type="Gene3D" id="1.10.579.10">
    <property type="entry name" value="DNA Cyclobutane Dipyrimidine Photolyase, subunit A, domain 3"/>
    <property type="match status" value="1"/>
</dbReference>
<dbReference type="GO" id="GO:0006139">
    <property type="term" value="P:nucleobase-containing compound metabolic process"/>
    <property type="evidence" value="ECO:0007669"/>
    <property type="project" value="UniProtKB-ARBA"/>
</dbReference>
<sequence>MTAEHGSSISVVWFKRDLRLQDHAPLQAACAANRPIILLYVFETLFVDDLHYSERHWHFVWQSLEAMNQELQSYGGRILCLFGNALEIFDQLHQHFSIHTLYSHQEVGLTNTFVRDKHVLQWCRDNDVIWEEYPYAGVIRGATHRQHWDKHWQKTMRAPLAAPNLSQAHWQQGSESFFTPFIPPPLWAQSEYNEFALMQPGGELCAWQVLRSFFSERGQSYAFHISKPEASRVHCSRLSPYLAWGNLSLRQVYQTLLSHWKQPGWRRSLSAFSSRLHWHCHFIQKFESECEMELRHINRGYDEFPFRDDDKVEKHLIAWMDGNTGYPLVDACMRCLQHTGYLNFRMRAMLVSFLTHYLLIDWRLGVCHLAQLFLDFEPGIHYAQFQMQAGVTGINTIRIYNPIKQSKEHDPEGEFIRCWVPELDALPAEVIHEPWLITAMEKAMLGLADIDYPPPIVDPESAAKEARELLWAWRKNALVEEEKQRIIARHVRTDKRKTPSKRTSS</sequence>
<protein>
    <submittedName>
        <fullName evidence="9">Cryptochrome-like protein cry2</fullName>
    </submittedName>
</protein>
<evidence type="ECO:0000256" key="2">
    <source>
        <dbReference type="ARBA" id="ARBA00005862"/>
    </source>
</evidence>
<evidence type="ECO:0000256" key="1">
    <source>
        <dbReference type="ARBA" id="ARBA00001932"/>
    </source>
</evidence>
<evidence type="ECO:0000256" key="3">
    <source>
        <dbReference type="ARBA" id="ARBA00022630"/>
    </source>
</evidence>
<keyword evidence="3 6" id="KW-0285">Flavoprotein</keyword>
<comment type="similarity">
    <text evidence="2">Belongs to the DNA photolyase class-1 family.</text>
</comment>
<comment type="caution">
    <text evidence="9">The sequence shown here is derived from an EMBL/GenBank/DDBJ whole genome shotgun (WGS) entry which is preliminary data.</text>
</comment>
<dbReference type="AlphaFoldDB" id="A0AA37T171"/>
<dbReference type="Pfam" id="PF00875">
    <property type="entry name" value="DNA_photolyase"/>
    <property type="match status" value="1"/>
</dbReference>
<comment type="similarity">
    <text evidence="7">Belongs to the DNA photolyase family.</text>
</comment>
<dbReference type="GO" id="GO:0071949">
    <property type="term" value="F:FAD binding"/>
    <property type="evidence" value="ECO:0007669"/>
    <property type="project" value="TreeGrafter"/>
</dbReference>
<feature type="binding site" evidence="6">
    <location>
        <position position="272"/>
    </location>
    <ligand>
        <name>FAD</name>
        <dbReference type="ChEBI" id="CHEBI:57692"/>
    </ligand>
</feature>
<dbReference type="GO" id="GO:0003677">
    <property type="term" value="F:DNA binding"/>
    <property type="evidence" value="ECO:0007669"/>
    <property type="project" value="TreeGrafter"/>
</dbReference>
<evidence type="ECO:0000256" key="4">
    <source>
        <dbReference type="ARBA" id="ARBA00022827"/>
    </source>
</evidence>
<evidence type="ECO:0000313" key="10">
    <source>
        <dbReference type="Proteomes" id="UP001156870"/>
    </source>
</evidence>
<dbReference type="GO" id="GO:0003904">
    <property type="term" value="F:deoxyribodipyrimidine photo-lyase activity"/>
    <property type="evidence" value="ECO:0007669"/>
    <property type="project" value="TreeGrafter"/>
</dbReference>
<keyword evidence="10" id="KW-1185">Reference proteome</keyword>
<evidence type="ECO:0000259" key="8">
    <source>
        <dbReference type="PROSITE" id="PS51645"/>
    </source>
</evidence>
<comment type="cofactor">
    <cofactor evidence="1">
        <name>(6R)-5,10-methylene-5,6,7,8-tetrahydrofolate</name>
        <dbReference type="ChEBI" id="CHEBI:15636"/>
    </cofactor>
</comment>
<dbReference type="SUPFAM" id="SSF52425">
    <property type="entry name" value="Cryptochrome/photolyase, N-terminal domain"/>
    <property type="match status" value="1"/>
</dbReference>
<dbReference type="EMBL" id="BSPD01000003">
    <property type="protein sequence ID" value="GLS24413.1"/>
    <property type="molecule type" value="Genomic_DNA"/>
</dbReference>
<proteinExistence type="inferred from homology"/>
<evidence type="ECO:0000256" key="7">
    <source>
        <dbReference type="RuleBase" id="RU004182"/>
    </source>
</evidence>
<reference evidence="9 10" key="1">
    <citation type="journal article" date="2014" name="Int. J. Syst. Evol. Microbiol.">
        <title>Complete genome sequence of Corynebacterium casei LMG S-19264T (=DSM 44701T), isolated from a smear-ripened cheese.</title>
        <authorList>
            <consortium name="US DOE Joint Genome Institute (JGI-PGF)"/>
            <person name="Walter F."/>
            <person name="Albersmeier A."/>
            <person name="Kalinowski J."/>
            <person name="Ruckert C."/>
        </authorList>
    </citation>
    <scope>NUCLEOTIDE SEQUENCE [LARGE SCALE GENOMIC DNA]</scope>
    <source>
        <strain evidence="9 10">NBRC 110095</strain>
    </source>
</reference>
<comment type="cofactor">
    <cofactor evidence="6">
        <name>FAD</name>
        <dbReference type="ChEBI" id="CHEBI:57692"/>
    </cofactor>
    <text evidence="6">Binds 1 FAD per subunit.</text>
</comment>
<feature type="domain" description="Photolyase/cryptochrome alpha/beta" evidence="8">
    <location>
        <begin position="8"/>
        <end position="138"/>
    </location>
</feature>
<dbReference type="Gene3D" id="1.25.40.80">
    <property type="match status" value="1"/>
</dbReference>
<dbReference type="InterPro" id="IPR036155">
    <property type="entry name" value="Crypto/Photolyase_N_sf"/>
</dbReference>
<dbReference type="PROSITE" id="PS00394">
    <property type="entry name" value="DNA_PHOTOLYASES_1_1"/>
    <property type="match status" value="1"/>
</dbReference>
<keyword evidence="4 6" id="KW-0274">FAD</keyword>
<dbReference type="GO" id="GO:0009416">
    <property type="term" value="P:response to light stimulus"/>
    <property type="evidence" value="ECO:0007669"/>
    <property type="project" value="TreeGrafter"/>
</dbReference>
<dbReference type="InterPro" id="IPR002081">
    <property type="entry name" value="Cryptochrome/DNA_photolyase_1"/>
</dbReference>
<dbReference type="InterPro" id="IPR036134">
    <property type="entry name" value="Crypto/Photolyase_FAD-like_sf"/>
</dbReference>
<dbReference type="RefSeq" id="WP_232595617.1">
    <property type="nucleotide sequence ID" value="NZ_BSPD01000003.1"/>
</dbReference>
<dbReference type="PRINTS" id="PR00147">
    <property type="entry name" value="DNAPHOTLYASE"/>
</dbReference>
<feature type="binding site" evidence="6">
    <location>
        <position position="221"/>
    </location>
    <ligand>
        <name>FAD</name>
        <dbReference type="ChEBI" id="CHEBI:57692"/>
    </ligand>
</feature>
<dbReference type="PANTHER" id="PTHR11455:SF9">
    <property type="entry name" value="CRYPTOCHROME CIRCADIAN CLOCK 5 ISOFORM X1"/>
    <property type="match status" value="1"/>
</dbReference>
<accession>A0AA37T171</accession>
<dbReference type="Gene3D" id="3.40.50.620">
    <property type="entry name" value="HUPs"/>
    <property type="match status" value="1"/>
</dbReference>
<evidence type="ECO:0000256" key="5">
    <source>
        <dbReference type="ARBA" id="ARBA00022991"/>
    </source>
</evidence>
<evidence type="ECO:0000313" key="9">
    <source>
        <dbReference type="EMBL" id="GLS24413.1"/>
    </source>
</evidence>
<name>A0AA37T171_9GAMM</name>
<dbReference type="Pfam" id="PF03441">
    <property type="entry name" value="FAD_binding_7"/>
    <property type="match status" value="1"/>
</dbReference>
<dbReference type="InterPro" id="IPR018394">
    <property type="entry name" value="DNA_photolyase_1_CS_C"/>
</dbReference>
<dbReference type="Proteomes" id="UP001156870">
    <property type="component" value="Unassembled WGS sequence"/>
</dbReference>
<evidence type="ECO:0000256" key="6">
    <source>
        <dbReference type="PIRSR" id="PIRSR602081-1"/>
    </source>
</evidence>
<gene>
    <name evidence="9" type="primary">cry2</name>
    <name evidence="9" type="ORF">GCM10007877_01240</name>
</gene>
<dbReference type="InterPro" id="IPR014729">
    <property type="entry name" value="Rossmann-like_a/b/a_fold"/>
</dbReference>
<organism evidence="9 10">
    <name type="scientific">Marinibactrum halimedae</name>
    <dbReference type="NCBI Taxonomy" id="1444977"/>
    <lineage>
        <taxon>Bacteria</taxon>
        <taxon>Pseudomonadati</taxon>
        <taxon>Pseudomonadota</taxon>
        <taxon>Gammaproteobacteria</taxon>
        <taxon>Cellvibrionales</taxon>
        <taxon>Cellvibrionaceae</taxon>
        <taxon>Marinibactrum</taxon>
    </lineage>
</organism>
<keyword evidence="5 7" id="KW-0157">Chromophore</keyword>
<dbReference type="GO" id="GO:0006950">
    <property type="term" value="P:response to stress"/>
    <property type="evidence" value="ECO:0007669"/>
    <property type="project" value="UniProtKB-ARBA"/>
</dbReference>
<dbReference type="InterPro" id="IPR005101">
    <property type="entry name" value="Cryptochr/Photolyase_FAD-bd"/>
</dbReference>
<dbReference type="PROSITE" id="PS51645">
    <property type="entry name" value="PHR_CRY_ALPHA_BETA"/>
    <property type="match status" value="1"/>
</dbReference>
<dbReference type="PANTHER" id="PTHR11455">
    <property type="entry name" value="CRYPTOCHROME"/>
    <property type="match status" value="1"/>
</dbReference>
<dbReference type="SUPFAM" id="SSF48173">
    <property type="entry name" value="Cryptochrome/photolyase FAD-binding domain"/>
    <property type="match status" value="1"/>
</dbReference>
<dbReference type="InterPro" id="IPR006050">
    <property type="entry name" value="DNA_photolyase_N"/>
</dbReference>